<sequence>MDSPAPKESPFPLPQPTFPHNGWLVDAHGRIFARSLGAHKVPDQAYILGMSADDPRTAVVSFYEGPPMLSASYSIEPYHRGRAYYYHRRIEVIFIPSWAQTPLPSAVEGTARFWQQPCPEDGFPRGARRYYHLFVRPTPHPIPSPLPLHAEPHTIEGWTVDRDGFVSIEPMGPNEITPEIERRTGRDSVPLKVVRVSYWKDEDRWAAADPMPSLPNTVQAAGGQYPPGAEVYVTLVGSSNYTYLLSLAESLHSQPPPAALLEPLHQITAPPELLRLLPKPLRLAILSGIIAAHPIDRRRNVGNILIGPIGQRGMNDLVRPIGSKGTTVRPTGRCTGASLPQALPGTPPMDRGTGTPLPLALGGARLIGRKTRSGCHTGQHSGRIELPGPNPTGNCPPVGVEIAEEALPAAGALAMKVKKGVRIQGPQNDNDQTSPSSKRVEGSTNHFPSGKGCPHRPGTQGPGCWKETEGMQQGNIAPNGPTTSPLASKVKGTPFVKAALSLTSAPTDFKEEVPLLGPNVFEGLEHTAV</sequence>
<evidence type="ECO:0000313" key="2">
    <source>
        <dbReference type="EMBL" id="KAF9503402.1"/>
    </source>
</evidence>
<feature type="compositionally biased region" description="Polar residues" evidence="1">
    <location>
        <begin position="470"/>
        <end position="486"/>
    </location>
</feature>
<reference evidence="2" key="1">
    <citation type="journal article" date="2020" name="Nat. Commun.">
        <title>Large-scale genome sequencing of mycorrhizal fungi provides insights into the early evolution of symbiotic traits.</title>
        <authorList>
            <person name="Miyauchi S."/>
            <person name="Kiss E."/>
            <person name="Kuo A."/>
            <person name="Drula E."/>
            <person name="Kohler A."/>
            <person name="Sanchez-Garcia M."/>
            <person name="Morin E."/>
            <person name="Andreopoulos B."/>
            <person name="Barry K.W."/>
            <person name="Bonito G."/>
            <person name="Buee M."/>
            <person name="Carver A."/>
            <person name="Chen C."/>
            <person name="Cichocki N."/>
            <person name="Clum A."/>
            <person name="Culley D."/>
            <person name="Crous P.W."/>
            <person name="Fauchery L."/>
            <person name="Girlanda M."/>
            <person name="Hayes R.D."/>
            <person name="Keri Z."/>
            <person name="LaButti K."/>
            <person name="Lipzen A."/>
            <person name="Lombard V."/>
            <person name="Magnuson J."/>
            <person name="Maillard F."/>
            <person name="Murat C."/>
            <person name="Nolan M."/>
            <person name="Ohm R.A."/>
            <person name="Pangilinan J."/>
            <person name="Pereira M.F."/>
            <person name="Perotto S."/>
            <person name="Peter M."/>
            <person name="Pfister S."/>
            <person name="Riley R."/>
            <person name="Sitrit Y."/>
            <person name="Stielow J.B."/>
            <person name="Szollosi G."/>
            <person name="Zifcakova L."/>
            <person name="Stursova M."/>
            <person name="Spatafora J.W."/>
            <person name="Tedersoo L."/>
            <person name="Vaario L.M."/>
            <person name="Yamada A."/>
            <person name="Yan M."/>
            <person name="Wang P."/>
            <person name="Xu J."/>
            <person name="Bruns T."/>
            <person name="Baldrian P."/>
            <person name="Vilgalys R."/>
            <person name="Dunand C."/>
            <person name="Henrissat B."/>
            <person name="Grigoriev I.V."/>
            <person name="Hibbett D."/>
            <person name="Nagy L.G."/>
            <person name="Martin F.M."/>
        </authorList>
    </citation>
    <scope>NUCLEOTIDE SEQUENCE</scope>
    <source>
        <strain evidence="2">UP504</strain>
    </source>
</reference>
<proteinExistence type="predicted"/>
<name>A0A9P6AD56_9AGAM</name>
<evidence type="ECO:0000256" key="1">
    <source>
        <dbReference type="SAM" id="MobiDB-lite"/>
    </source>
</evidence>
<keyword evidence="3" id="KW-1185">Reference proteome</keyword>
<dbReference type="EMBL" id="MU129365">
    <property type="protein sequence ID" value="KAF9503402.1"/>
    <property type="molecule type" value="Genomic_DNA"/>
</dbReference>
<gene>
    <name evidence="2" type="ORF">BS47DRAFT_1402437</name>
</gene>
<dbReference type="Proteomes" id="UP000886523">
    <property type="component" value="Unassembled WGS sequence"/>
</dbReference>
<accession>A0A9P6AD56</accession>
<dbReference type="AlphaFoldDB" id="A0A9P6AD56"/>
<protein>
    <submittedName>
        <fullName evidence="2">Uncharacterized protein</fullName>
    </submittedName>
</protein>
<feature type="compositionally biased region" description="Polar residues" evidence="1">
    <location>
        <begin position="425"/>
        <end position="447"/>
    </location>
</feature>
<organism evidence="2 3">
    <name type="scientific">Hydnum rufescens UP504</name>
    <dbReference type="NCBI Taxonomy" id="1448309"/>
    <lineage>
        <taxon>Eukaryota</taxon>
        <taxon>Fungi</taxon>
        <taxon>Dikarya</taxon>
        <taxon>Basidiomycota</taxon>
        <taxon>Agaricomycotina</taxon>
        <taxon>Agaricomycetes</taxon>
        <taxon>Cantharellales</taxon>
        <taxon>Hydnaceae</taxon>
        <taxon>Hydnum</taxon>
    </lineage>
</organism>
<feature type="region of interest" description="Disordered" evidence="1">
    <location>
        <begin position="423"/>
        <end position="488"/>
    </location>
</feature>
<comment type="caution">
    <text evidence="2">The sequence shown here is derived from an EMBL/GenBank/DDBJ whole genome shotgun (WGS) entry which is preliminary data.</text>
</comment>
<feature type="region of interest" description="Disordered" evidence="1">
    <location>
        <begin position="324"/>
        <end position="353"/>
    </location>
</feature>
<evidence type="ECO:0000313" key="3">
    <source>
        <dbReference type="Proteomes" id="UP000886523"/>
    </source>
</evidence>
<feature type="region of interest" description="Disordered" evidence="1">
    <location>
        <begin position="372"/>
        <end position="391"/>
    </location>
</feature>